<keyword evidence="3" id="KW-1185">Reference proteome</keyword>
<name>A0A0B2V7W5_TOXCA</name>
<organism evidence="2 3">
    <name type="scientific">Toxocara canis</name>
    <name type="common">Canine roundworm</name>
    <dbReference type="NCBI Taxonomy" id="6265"/>
    <lineage>
        <taxon>Eukaryota</taxon>
        <taxon>Metazoa</taxon>
        <taxon>Ecdysozoa</taxon>
        <taxon>Nematoda</taxon>
        <taxon>Chromadorea</taxon>
        <taxon>Rhabditida</taxon>
        <taxon>Spirurina</taxon>
        <taxon>Ascaridomorpha</taxon>
        <taxon>Ascaridoidea</taxon>
        <taxon>Toxocaridae</taxon>
        <taxon>Toxocara</taxon>
    </lineage>
</organism>
<feature type="compositionally biased region" description="Basic and acidic residues" evidence="1">
    <location>
        <begin position="226"/>
        <end position="252"/>
    </location>
</feature>
<proteinExistence type="predicted"/>
<sequence>MKISVDGTLLDIEACHQYRKREDVRSSASEMYHIAMERLQAAAEQASNAAAYFLSNGREYVAIRCTAIFPAQETRKGAYEIYKIAKDKLSSAAEQAYAAAGKLMANGQSYVEDARRKSADIYNEALARLNYAAEEAKVIAEEVFEGKEDPYNEPWENHDQVQDAYERVTDAAAKGLEKAYETFTELGKEAFQTVRDRRPGARSDEVFGESVDQEKSGKSAMGSSSRAEERSFEEALSEAKESQEGKQHRERYANPSAMIPPNQRSKYQLGETKDDHMRLSETLEWAANKKTIKEREGMQHTDDIIEQQPQKPADDVGNDTANHLFPNIPYLNDAFGCPMNTVNRAIQPTTEKWRKVN</sequence>
<evidence type="ECO:0000256" key="1">
    <source>
        <dbReference type="SAM" id="MobiDB-lite"/>
    </source>
</evidence>
<dbReference type="Proteomes" id="UP000031036">
    <property type="component" value="Unassembled WGS sequence"/>
</dbReference>
<feature type="compositionally biased region" description="Basic and acidic residues" evidence="1">
    <location>
        <begin position="194"/>
        <end position="205"/>
    </location>
</feature>
<evidence type="ECO:0000313" key="3">
    <source>
        <dbReference type="Proteomes" id="UP000031036"/>
    </source>
</evidence>
<comment type="caution">
    <text evidence="2">The sequence shown here is derived from an EMBL/GenBank/DDBJ whole genome shotgun (WGS) entry which is preliminary data.</text>
</comment>
<dbReference type="AlphaFoldDB" id="A0A0B2V7W5"/>
<accession>A0A0B2V7W5</accession>
<protein>
    <submittedName>
        <fullName evidence="2">Uncharacterized protein</fullName>
    </submittedName>
</protein>
<dbReference type="EMBL" id="JPKZ01002267">
    <property type="protein sequence ID" value="KHN77557.1"/>
    <property type="molecule type" value="Genomic_DNA"/>
</dbReference>
<gene>
    <name evidence="2" type="ORF">Tcan_12480</name>
</gene>
<evidence type="ECO:0000313" key="2">
    <source>
        <dbReference type="EMBL" id="KHN77557.1"/>
    </source>
</evidence>
<feature type="region of interest" description="Disordered" evidence="1">
    <location>
        <begin position="194"/>
        <end position="264"/>
    </location>
</feature>
<reference evidence="2 3" key="1">
    <citation type="submission" date="2014-11" db="EMBL/GenBank/DDBJ databases">
        <title>Genetic blueprint of the zoonotic pathogen Toxocara canis.</title>
        <authorList>
            <person name="Zhu X.-Q."/>
            <person name="Korhonen P.K."/>
            <person name="Cai H."/>
            <person name="Young N.D."/>
            <person name="Nejsum P."/>
            <person name="von Samson-Himmelstjerna G."/>
            <person name="Boag P.R."/>
            <person name="Tan P."/>
            <person name="Li Q."/>
            <person name="Min J."/>
            <person name="Yang Y."/>
            <person name="Wang X."/>
            <person name="Fang X."/>
            <person name="Hall R.S."/>
            <person name="Hofmann A."/>
            <person name="Sternberg P.W."/>
            <person name="Jex A.R."/>
            <person name="Gasser R.B."/>
        </authorList>
    </citation>
    <scope>NUCLEOTIDE SEQUENCE [LARGE SCALE GENOMIC DNA]</scope>
    <source>
        <strain evidence="2">PN_DK_2014</strain>
    </source>
</reference>